<protein>
    <recommendedName>
        <fullName evidence="6">Rod shape-determining protein MreB</fullName>
    </recommendedName>
</protein>
<dbReference type="SMART" id="SM00268">
    <property type="entry name" value="ACTIN"/>
    <property type="match status" value="1"/>
</dbReference>
<evidence type="ECO:0000313" key="5">
    <source>
        <dbReference type="EMBL" id="VAW75462.1"/>
    </source>
</evidence>
<keyword evidence="4" id="KW-0067">ATP-binding</keyword>
<dbReference type="InterPro" id="IPR004000">
    <property type="entry name" value="Actin"/>
</dbReference>
<dbReference type="InterPro" id="IPR056546">
    <property type="entry name" value="MreB_MamK-like"/>
</dbReference>
<accession>A0A3B0YJI8</accession>
<dbReference type="SUPFAM" id="SSF53067">
    <property type="entry name" value="Actin-like ATPase domain"/>
    <property type="match status" value="2"/>
</dbReference>
<comment type="subcellular location">
    <subcellularLocation>
        <location evidence="1">Cytoplasm</location>
    </subcellularLocation>
</comment>
<sequence>MAKKKTSSKSAKTQKRSNILRVGVDLGTYRSAISASNGRCKWTESYVGWPKDFIAEKVLGESVLFGAQALENRLSLDLYRPLEKGVIKEGTSRDEEAVQELFAHLLDLAGVAEGQEVYAVIGVPAESLRANKLAIKRAAEPYVDSLMVVSEPFSAAYGRQVLNNAVVIDIGAGTVDFCIMHGSMPTDEDQRTIINAGDHIDQQLYQLIKEKHPKADCNLNMARQFKEEYSCVGKQRGKVEVSIPVSGHPVVHDIAEEMQRACESILPAIVETTFELIARFDPEYQAAVRQNIILAGGGSQISGITKYLEEQLSEDGLCKVTTVEDPIFAGADGALALARDMPDQYWEELLGDD</sequence>
<dbReference type="Pfam" id="PF06723">
    <property type="entry name" value="MreB_Mbl"/>
    <property type="match status" value="1"/>
</dbReference>
<dbReference type="NCBIfam" id="NF040964">
    <property type="entry name" value="MamK"/>
    <property type="match status" value="1"/>
</dbReference>
<reference evidence="5" key="1">
    <citation type="submission" date="2018-06" db="EMBL/GenBank/DDBJ databases">
        <authorList>
            <person name="Zhirakovskaya E."/>
        </authorList>
    </citation>
    <scope>NUCLEOTIDE SEQUENCE</scope>
</reference>
<organism evidence="5">
    <name type="scientific">hydrothermal vent metagenome</name>
    <dbReference type="NCBI Taxonomy" id="652676"/>
    <lineage>
        <taxon>unclassified sequences</taxon>
        <taxon>metagenomes</taxon>
        <taxon>ecological metagenomes</taxon>
    </lineage>
</organism>
<dbReference type="AlphaFoldDB" id="A0A3B0YJI8"/>
<dbReference type="GO" id="GO:0005737">
    <property type="term" value="C:cytoplasm"/>
    <property type="evidence" value="ECO:0007669"/>
    <property type="project" value="UniProtKB-SubCell"/>
</dbReference>
<keyword evidence="2" id="KW-0963">Cytoplasm</keyword>
<dbReference type="CDD" id="cd24009">
    <property type="entry name" value="ASKHA_NBD_MamK"/>
    <property type="match status" value="1"/>
</dbReference>
<proteinExistence type="predicted"/>
<gene>
    <name evidence="5" type="ORF">MNBD_GAMMA13-1409</name>
</gene>
<dbReference type="GO" id="GO:0005524">
    <property type="term" value="F:ATP binding"/>
    <property type="evidence" value="ECO:0007669"/>
    <property type="project" value="UniProtKB-KW"/>
</dbReference>
<dbReference type="EMBL" id="UOFK01000078">
    <property type="protein sequence ID" value="VAW75462.1"/>
    <property type="molecule type" value="Genomic_DNA"/>
</dbReference>
<dbReference type="Gene3D" id="3.30.420.40">
    <property type="match status" value="2"/>
</dbReference>
<evidence type="ECO:0008006" key="6">
    <source>
        <dbReference type="Google" id="ProtNLM"/>
    </source>
</evidence>
<keyword evidence="3" id="KW-0547">Nucleotide-binding</keyword>
<evidence type="ECO:0000256" key="2">
    <source>
        <dbReference type="ARBA" id="ARBA00022490"/>
    </source>
</evidence>
<evidence type="ECO:0000256" key="4">
    <source>
        <dbReference type="ARBA" id="ARBA00022840"/>
    </source>
</evidence>
<evidence type="ECO:0000256" key="1">
    <source>
        <dbReference type="ARBA" id="ARBA00004496"/>
    </source>
</evidence>
<dbReference type="InterPro" id="IPR043129">
    <property type="entry name" value="ATPase_NBD"/>
</dbReference>
<dbReference type="PANTHER" id="PTHR42749:SF1">
    <property type="entry name" value="CELL SHAPE-DETERMINING PROTEIN MREB"/>
    <property type="match status" value="1"/>
</dbReference>
<name>A0A3B0YJI8_9ZZZZ</name>
<dbReference type="PANTHER" id="PTHR42749">
    <property type="entry name" value="CELL SHAPE-DETERMINING PROTEIN MREB"/>
    <property type="match status" value="1"/>
</dbReference>
<evidence type="ECO:0000256" key="3">
    <source>
        <dbReference type="ARBA" id="ARBA00022741"/>
    </source>
</evidence>